<feature type="binding site" description="in other chain" evidence="10">
    <location>
        <begin position="231"/>
        <end position="232"/>
    </location>
    <ligand>
        <name>ATP</name>
        <dbReference type="ChEBI" id="CHEBI:30616"/>
        <note>ligand shared between two neighboring subunits</note>
    </ligand>
</feature>
<comment type="subcellular location">
    <subcellularLocation>
        <location evidence="10 11">Cytoplasm</location>
    </subcellularLocation>
</comment>
<comment type="function">
    <text evidence="10">Catalyzes the formation of S-adenosylmethionine (AdoMet) from methionine and ATP. The overall synthetic reaction is composed of two sequential steps, AdoMet formation and the subsequent tripolyphosphate hydrolysis which occurs prior to release of AdoMet from the enzyme.</text>
</comment>
<feature type="binding site" description="in other chain" evidence="10">
    <location>
        <position position="15"/>
    </location>
    <ligand>
        <name>ATP</name>
        <dbReference type="ChEBI" id="CHEBI:30616"/>
        <note>ligand shared between two neighboring subunits</note>
    </ligand>
</feature>
<sequence length="384" mass="41779">MAKHLFTSESVSEGHPDKIADQISDAVLDAILEQDPKARVACETYVKTGMVMVGGEVTTSAWVDIEEITRKTVRDIGYVHSDMGFDADSCAILNVIGKQSPDINQGVDREDPKAQGAGDQGLMFGYASNETDVLMPAPVTYAHKLVKRQSEVRKDGTLPWLRPDAKSQVTFAYDSEGKIAGIDAIVLSTQHCETVTQADLIEGVMETIIKPVLPAQWLSRDTKYFINPTGRFVIGGPVGDCGLTGRKIIVDTYGGMARHGGGAFSGKDPSKVDRSAAYAARYVAKNIVAAGLAERCELQVSYAIGVAEPTSISIETFGTEKVSHDMLIELVRQHFDLRPYGLTEMLDLARPIYQATAAYGHFGRNEFPWEKTDKADELRSDAGL</sequence>
<accession>A0ABT0L618</accession>
<keyword evidence="17" id="KW-1185">Reference proteome</keyword>
<dbReference type="Pfam" id="PF00438">
    <property type="entry name" value="S-AdoMet_synt_N"/>
    <property type="match status" value="1"/>
</dbReference>
<dbReference type="PROSITE" id="PS00376">
    <property type="entry name" value="ADOMET_SYNTHASE_1"/>
    <property type="match status" value="1"/>
</dbReference>
<dbReference type="InterPro" id="IPR022631">
    <property type="entry name" value="ADOMET_SYNTHASE_CS"/>
</dbReference>
<dbReference type="GO" id="GO:0004478">
    <property type="term" value="F:methionine adenosyltransferase activity"/>
    <property type="evidence" value="ECO:0007669"/>
    <property type="project" value="UniProtKB-EC"/>
</dbReference>
<dbReference type="HAMAP" id="MF_00086">
    <property type="entry name" value="S_AdoMet_synth1"/>
    <property type="match status" value="1"/>
</dbReference>
<feature type="binding site" description="in other chain" evidence="10">
    <location>
        <position position="56"/>
    </location>
    <ligand>
        <name>L-methionine</name>
        <dbReference type="ChEBI" id="CHEBI:57844"/>
        <note>ligand shared between two neighboring subunits</note>
    </ligand>
</feature>
<feature type="binding site" evidence="10">
    <location>
        <position position="17"/>
    </location>
    <ligand>
        <name>Mg(2+)</name>
        <dbReference type="ChEBI" id="CHEBI:18420"/>
    </ligand>
</feature>
<feature type="binding site" evidence="10">
    <location>
        <position position="267"/>
    </location>
    <ligand>
        <name>ATP</name>
        <dbReference type="ChEBI" id="CHEBI:30616"/>
        <note>ligand shared between two neighboring subunits</note>
    </ligand>
</feature>
<dbReference type="InterPro" id="IPR022629">
    <property type="entry name" value="S-AdoMet_synt_central"/>
</dbReference>
<feature type="binding site" description="in other chain" evidence="10">
    <location>
        <position position="99"/>
    </location>
    <ligand>
        <name>L-methionine</name>
        <dbReference type="ChEBI" id="CHEBI:57844"/>
        <note>ligand shared between two neighboring subunits</note>
    </ligand>
</feature>
<keyword evidence="4 10" id="KW-0808">Transferase</keyword>
<feature type="region of interest" description="Flexible loop" evidence="10">
    <location>
        <begin position="99"/>
        <end position="109"/>
    </location>
</feature>
<organism evidence="16 17">
    <name type="scientific">Shewanella surugensis</name>
    <dbReference type="NCBI Taxonomy" id="212020"/>
    <lineage>
        <taxon>Bacteria</taxon>
        <taxon>Pseudomonadati</taxon>
        <taxon>Pseudomonadota</taxon>
        <taxon>Gammaproteobacteria</taxon>
        <taxon>Alteromonadales</taxon>
        <taxon>Shewanellaceae</taxon>
        <taxon>Shewanella</taxon>
    </lineage>
</organism>
<evidence type="ECO:0000256" key="8">
    <source>
        <dbReference type="ARBA" id="ARBA00022842"/>
    </source>
</evidence>
<comment type="cofactor">
    <cofactor evidence="10">
        <name>K(+)</name>
        <dbReference type="ChEBI" id="CHEBI:29103"/>
    </cofactor>
    <text evidence="10">Binds 1 potassium ion per subunit.</text>
</comment>
<dbReference type="InterPro" id="IPR022628">
    <property type="entry name" value="S-AdoMet_synt_N"/>
</dbReference>
<feature type="domain" description="S-adenosylmethionine synthetase N-terminal" evidence="13">
    <location>
        <begin position="4"/>
        <end position="101"/>
    </location>
</feature>
<dbReference type="Proteomes" id="UP001203423">
    <property type="component" value="Unassembled WGS sequence"/>
</dbReference>
<comment type="catalytic activity">
    <reaction evidence="10">
        <text>L-methionine + ATP + H2O = S-adenosyl-L-methionine + phosphate + diphosphate</text>
        <dbReference type="Rhea" id="RHEA:21080"/>
        <dbReference type="ChEBI" id="CHEBI:15377"/>
        <dbReference type="ChEBI" id="CHEBI:30616"/>
        <dbReference type="ChEBI" id="CHEBI:33019"/>
        <dbReference type="ChEBI" id="CHEBI:43474"/>
        <dbReference type="ChEBI" id="CHEBI:57844"/>
        <dbReference type="ChEBI" id="CHEBI:59789"/>
        <dbReference type="EC" id="2.5.1.6"/>
    </reaction>
</comment>
<feature type="binding site" evidence="10">
    <location>
        <position position="43"/>
    </location>
    <ligand>
        <name>K(+)</name>
        <dbReference type="ChEBI" id="CHEBI:29103"/>
    </ligand>
</feature>
<dbReference type="Gene3D" id="3.30.300.10">
    <property type="match status" value="3"/>
</dbReference>
<evidence type="ECO:0000313" key="17">
    <source>
        <dbReference type="Proteomes" id="UP001203423"/>
    </source>
</evidence>
<evidence type="ECO:0000256" key="7">
    <source>
        <dbReference type="ARBA" id="ARBA00022840"/>
    </source>
</evidence>
<keyword evidence="6 10" id="KW-0547">Nucleotide-binding</keyword>
<dbReference type="Pfam" id="PF02772">
    <property type="entry name" value="S-AdoMet_synt_M"/>
    <property type="match status" value="1"/>
</dbReference>
<evidence type="ECO:0000256" key="5">
    <source>
        <dbReference type="ARBA" id="ARBA00022723"/>
    </source>
</evidence>
<dbReference type="NCBIfam" id="TIGR01034">
    <property type="entry name" value="metK"/>
    <property type="match status" value="1"/>
</dbReference>
<comment type="subunit">
    <text evidence="10">Homotetramer; dimer of dimers.</text>
</comment>
<gene>
    <name evidence="10 16" type="primary">metK</name>
    <name evidence="16" type="ORF">L2764_00120</name>
</gene>
<feature type="binding site" description="in other chain" evidence="10">
    <location>
        <position position="271"/>
    </location>
    <ligand>
        <name>L-methionine</name>
        <dbReference type="ChEBI" id="CHEBI:57844"/>
        <note>ligand shared between two neighboring subunits</note>
    </ligand>
</feature>
<feature type="binding site" description="in other chain" evidence="10">
    <location>
        <begin position="246"/>
        <end position="247"/>
    </location>
    <ligand>
        <name>ATP</name>
        <dbReference type="ChEBI" id="CHEBI:30616"/>
        <note>ligand shared between two neighboring subunits</note>
    </ligand>
</feature>
<comment type="pathway">
    <text evidence="1 10">Amino-acid biosynthesis; S-adenosyl-L-methionine biosynthesis; S-adenosyl-L-methionine from L-methionine: step 1/1.</text>
</comment>
<evidence type="ECO:0000256" key="6">
    <source>
        <dbReference type="ARBA" id="ARBA00022741"/>
    </source>
</evidence>
<feature type="binding site" description="in other chain" evidence="10">
    <location>
        <begin position="164"/>
        <end position="166"/>
    </location>
    <ligand>
        <name>ATP</name>
        <dbReference type="ChEBI" id="CHEBI:30616"/>
        <note>ligand shared between two neighboring subunits</note>
    </ligand>
</feature>
<evidence type="ECO:0000259" key="13">
    <source>
        <dbReference type="Pfam" id="PF00438"/>
    </source>
</evidence>
<dbReference type="RefSeq" id="WP_248938206.1">
    <property type="nucleotide sequence ID" value="NZ_JAKIKS010000001.1"/>
</dbReference>
<dbReference type="EMBL" id="JAKIKS010000001">
    <property type="protein sequence ID" value="MCL1122925.1"/>
    <property type="molecule type" value="Genomic_DNA"/>
</dbReference>
<keyword evidence="10" id="KW-0963">Cytoplasm</keyword>
<comment type="similarity">
    <text evidence="2 10 12">Belongs to the AdoMet synthase family.</text>
</comment>
<feature type="binding site" evidence="10">
    <location>
        <position position="240"/>
    </location>
    <ligand>
        <name>L-methionine</name>
        <dbReference type="ChEBI" id="CHEBI:57844"/>
        <note>ligand shared between two neighboring subunits</note>
    </ligand>
</feature>
<dbReference type="CDD" id="cd18079">
    <property type="entry name" value="S-AdoMet_synt"/>
    <property type="match status" value="1"/>
</dbReference>
<evidence type="ECO:0000259" key="15">
    <source>
        <dbReference type="Pfam" id="PF02773"/>
    </source>
</evidence>
<comment type="caution">
    <text evidence="16">The sequence shown here is derived from an EMBL/GenBank/DDBJ whole genome shotgun (WGS) entry which is preliminary data.</text>
</comment>
<dbReference type="Pfam" id="PF02773">
    <property type="entry name" value="S-AdoMet_synt_C"/>
    <property type="match status" value="1"/>
</dbReference>
<evidence type="ECO:0000256" key="1">
    <source>
        <dbReference type="ARBA" id="ARBA00005224"/>
    </source>
</evidence>
<keyword evidence="7 10" id="KW-0067">ATP-binding</keyword>
<dbReference type="PANTHER" id="PTHR11964">
    <property type="entry name" value="S-ADENOSYLMETHIONINE SYNTHETASE"/>
    <property type="match status" value="1"/>
</dbReference>
<dbReference type="InterPro" id="IPR002133">
    <property type="entry name" value="S-AdoMet_synthetase"/>
</dbReference>
<dbReference type="SUPFAM" id="SSF55973">
    <property type="entry name" value="S-adenosylmethionine synthetase"/>
    <property type="match status" value="3"/>
</dbReference>
<evidence type="ECO:0000313" key="16">
    <source>
        <dbReference type="EMBL" id="MCL1122925.1"/>
    </source>
</evidence>
<keyword evidence="5 10" id="KW-0479">Metal-binding</keyword>
<reference evidence="16 17" key="1">
    <citation type="submission" date="2022-01" db="EMBL/GenBank/DDBJ databases">
        <title>Whole genome-based taxonomy of the Shewanellaceae.</title>
        <authorList>
            <person name="Martin-Rodriguez A.J."/>
        </authorList>
    </citation>
    <scope>NUCLEOTIDE SEQUENCE [LARGE SCALE GENOMIC DNA]</scope>
    <source>
        <strain evidence="16 17">DSM 17177</strain>
    </source>
</reference>
<dbReference type="PROSITE" id="PS00377">
    <property type="entry name" value="ADOMET_SYNTHASE_2"/>
    <property type="match status" value="1"/>
</dbReference>
<comment type="cofactor">
    <cofactor evidence="10">
        <name>Mg(2+)</name>
        <dbReference type="ChEBI" id="CHEBI:18420"/>
    </cofactor>
    <text evidence="10">Binds 2 divalent ions per subunit.</text>
</comment>
<evidence type="ECO:0000256" key="2">
    <source>
        <dbReference type="ARBA" id="ARBA00009685"/>
    </source>
</evidence>
<dbReference type="EC" id="2.5.1.6" evidence="10"/>
<feature type="binding site" evidence="10">
    <location>
        <position position="240"/>
    </location>
    <ligand>
        <name>ATP</name>
        <dbReference type="ChEBI" id="CHEBI:30616"/>
        <note>ligand shared between two neighboring subunits</note>
    </ligand>
</feature>
<feature type="domain" description="S-adenosylmethionine synthetase central" evidence="14">
    <location>
        <begin position="115"/>
        <end position="232"/>
    </location>
</feature>
<dbReference type="InterPro" id="IPR022636">
    <property type="entry name" value="S-AdoMet_synthetase_sfam"/>
</dbReference>
<proteinExistence type="inferred from homology"/>
<evidence type="ECO:0000256" key="11">
    <source>
        <dbReference type="RuleBase" id="RU000542"/>
    </source>
</evidence>
<evidence type="ECO:0000256" key="4">
    <source>
        <dbReference type="ARBA" id="ARBA00022679"/>
    </source>
</evidence>
<keyword evidence="9 10" id="KW-0630">Potassium</keyword>
<evidence type="ECO:0000256" key="9">
    <source>
        <dbReference type="ARBA" id="ARBA00022958"/>
    </source>
</evidence>
<name>A0ABT0L618_9GAMM</name>
<dbReference type="PIRSF" id="PIRSF000497">
    <property type="entry name" value="MAT"/>
    <property type="match status" value="1"/>
</dbReference>
<keyword evidence="8 10" id="KW-0460">Magnesium</keyword>
<evidence type="ECO:0000256" key="10">
    <source>
        <dbReference type="HAMAP-Rule" id="MF_00086"/>
    </source>
</evidence>
<evidence type="ECO:0000256" key="3">
    <source>
        <dbReference type="ARBA" id="ARBA00022563"/>
    </source>
</evidence>
<protein>
    <recommendedName>
        <fullName evidence="10">S-adenosylmethionine synthase</fullName>
        <shortName evidence="10">AdoMet synthase</shortName>
        <ecNumber evidence="10">2.5.1.6</ecNumber>
    </recommendedName>
    <alternativeName>
        <fullName evidence="10">MAT</fullName>
    </alternativeName>
    <alternativeName>
        <fullName evidence="10">Methionine adenosyltransferase</fullName>
    </alternativeName>
</protein>
<evidence type="ECO:0000256" key="12">
    <source>
        <dbReference type="RuleBase" id="RU004462"/>
    </source>
</evidence>
<keyword evidence="3 10" id="KW-0554">One-carbon metabolism</keyword>
<dbReference type="InterPro" id="IPR022630">
    <property type="entry name" value="S-AdoMet_synt_C"/>
</dbReference>
<feature type="domain" description="S-adenosylmethionine synthetase C-terminal" evidence="15">
    <location>
        <begin position="234"/>
        <end position="371"/>
    </location>
</feature>
<feature type="binding site" evidence="10">
    <location>
        <position position="263"/>
    </location>
    <ligand>
        <name>ATP</name>
        <dbReference type="ChEBI" id="CHEBI:30616"/>
        <note>ligand shared between two neighboring subunits</note>
    </ligand>
</feature>
<evidence type="ECO:0000259" key="14">
    <source>
        <dbReference type="Pfam" id="PF02772"/>
    </source>
</evidence>